<name>A0A1V0SDD9_9VIRU</name>
<evidence type="ECO:0000259" key="1">
    <source>
        <dbReference type="Pfam" id="PF00557"/>
    </source>
</evidence>
<dbReference type="Pfam" id="PF00557">
    <property type="entry name" value="Peptidase_M24"/>
    <property type="match status" value="1"/>
</dbReference>
<feature type="domain" description="Peptidase M24" evidence="1">
    <location>
        <begin position="23"/>
        <end position="176"/>
    </location>
</feature>
<sequence>MSTEIEYTNPFDQLEDNEKNLNKYKDAGLVATKVMNKLVKLAKPNKKLIDLINQGNKEIIDELNNVQKDVENKGISFPICLSVNHIAGHYQPNLNETLKDGDLLKMELGVQIDGFPAQIAFTTLVTNSKDKFNDKRSNVLKAAIDASREISKIMKPGIKNTEIVKIMEQCAGKYNCSLPISNEAGTLPGVLSFQMSRYVIDGHNDDDDEFIHRFILSKENPIYDFGLMELELEENEVYAIDIVMCSGQGKLTKSYDTCVFKRNHKREELKLKASRMALNTFKTKNIGNYPITINNQDSSIKLGLKECLNKGMIEAYPIVSEKTGEYIARIKFTIIVKDKPILICGKQADGELCKLE</sequence>
<protein>
    <submittedName>
        <fullName evidence="2">Metallopeptidase family M24</fullName>
    </submittedName>
</protein>
<dbReference type="InterPro" id="IPR036005">
    <property type="entry name" value="Creatinase/aminopeptidase-like"/>
</dbReference>
<dbReference type="PANTHER" id="PTHR10804:SF11">
    <property type="entry name" value="PROLIFERATION-ASSOCIATED PROTEIN 2G4"/>
    <property type="match status" value="1"/>
</dbReference>
<dbReference type="InterPro" id="IPR036388">
    <property type="entry name" value="WH-like_DNA-bd_sf"/>
</dbReference>
<reference evidence="2" key="1">
    <citation type="journal article" date="2017" name="Science">
        <title>Giant viruses with an expanded complement of translation system components.</title>
        <authorList>
            <person name="Schulz F."/>
            <person name="Yutin N."/>
            <person name="Ivanova N.N."/>
            <person name="Ortega D.R."/>
            <person name="Lee T.K."/>
            <person name="Vierheilig J."/>
            <person name="Daims H."/>
            <person name="Horn M."/>
            <person name="Wagner M."/>
            <person name="Jensen G.J."/>
            <person name="Kyrpides N.C."/>
            <person name="Koonin E.V."/>
            <person name="Woyke T."/>
        </authorList>
    </citation>
    <scope>NUCLEOTIDE SEQUENCE</scope>
    <source>
        <strain evidence="2">ILV1</strain>
    </source>
</reference>
<dbReference type="Gene3D" id="1.10.10.10">
    <property type="entry name" value="Winged helix-like DNA-binding domain superfamily/Winged helix DNA-binding domain"/>
    <property type="match status" value="1"/>
</dbReference>
<dbReference type="SUPFAM" id="SSF55920">
    <property type="entry name" value="Creatinase/aminopeptidase"/>
    <property type="match status" value="1"/>
</dbReference>
<accession>A0A1V0SDD9</accession>
<evidence type="ECO:0000313" key="2">
    <source>
        <dbReference type="EMBL" id="ARF09701.1"/>
    </source>
</evidence>
<dbReference type="Gene3D" id="3.90.230.10">
    <property type="entry name" value="Creatinase/methionine aminopeptidase superfamily"/>
    <property type="match status" value="1"/>
</dbReference>
<dbReference type="PANTHER" id="PTHR10804">
    <property type="entry name" value="PROTEASE FAMILY M24 METHIONYL AMINOPEPTIDASE, AMINOPEPTIDASE P"/>
    <property type="match status" value="1"/>
</dbReference>
<dbReference type="EMBL" id="KY684086">
    <property type="protein sequence ID" value="ARF09701.1"/>
    <property type="molecule type" value="Genomic_DNA"/>
</dbReference>
<proteinExistence type="predicted"/>
<dbReference type="InterPro" id="IPR047113">
    <property type="entry name" value="PA2G4/ARX1"/>
</dbReference>
<gene>
    <name evidence="2" type="ORF">Indivirus_2_80</name>
</gene>
<organism evidence="2">
    <name type="scientific">Indivirus ILV1</name>
    <dbReference type="NCBI Taxonomy" id="1977633"/>
    <lineage>
        <taxon>Viruses</taxon>
        <taxon>Varidnaviria</taxon>
        <taxon>Bamfordvirae</taxon>
        <taxon>Nucleocytoviricota</taxon>
        <taxon>Megaviricetes</taxon>
        <taxon>Imitervirales</taxon>
        <taxon>Mimiviridae</taxon>
        <taxon>Klosneuvirinae</taxon>
        <taxon>Indivirus</taxon>
    </lineage>
</organism>
<dbReference type="InterPro" id="IPR000994">
    <property type="entry name" value="Pept_M24"/>
</dbReference>